<reference evidence="1" key="1">
    <citation type="submission" date="2021-01" db="EMBL/GenBank/DDBJ databases">
        <authorList>
            <consortium name="Genoscope - CEA"/>
            <person name="William W."/>
        </authorList>
    </citation>
    <scope>NUCLEOTIDE SEQUENCE</scope>
</reference>
<dbReference type="Proteomes" id="UP001295469">
    <property type="component" value="Chromosome C04"/>
</dbReference>
<name>A0A816JRS9_BRANA</name>
<accession>A0A816JRS9</accession>
<dbReference type="EMBL" id="HG994368">
    <property type="protein sequence ID" value="CAF1870683.1"/>
    <property type="molecule type" value="Genomic_DNA"/>
</dbReference>
<dbReference type="AlphaFoldDB" id="A0A816JRS9"/>
<protein>
    <submittedName>
        <fullName evidence="1">(rape) hypothetical protein</fullName>
    </submittedName>
</protein>
<organism evidence="1">
    <name type="scientific">Brassica napus</name>
    <name type="common">Rape</name>
    <dbReference type="NCBI Taxonomy" id="3708"/>
    <lineage>
        <taxon>Eukaryota</taxon>
        <taxon>Viridiplantae</taxon>
        <taxon>Streptophyta</taxon>
        <taxon>Embryophyta</taxon>
        <taxon>Tracheophyta</taxon>
        <taxon>Spermatophyta</taxon>
        <taxon>Magnoliopsida</taxon>
        <taxon>eudicotyledons</taxon>
        <taxon>Gunneridae</taxon>
        <taxon>Pentapetalae</taxon>
        <taxon>rosids</taxon>
        <taxon>malvids</taxon>
        <taxon>Brassicales</taxon>
        <taxon>Brassicaceae</taxon>
        <taxon>Brassiceae</taxon>
        <taxon>Brassica</taxon>
    </lineage>
</organism>
<sequence length="115" mass="12643">MQPPSTSTSTRSCMHLISCEEDFISKNSYVLSHIGEIKLFFVVYNKESNTLSTSSSVTRACDPCGDYEVMGRWVDLIGPGSGWALFWPAHTKLGVEAWFLSEGSGVVFLRVGETA</sequence>
<evidence type="ECO:0000313" key="1">
    <source>
        <dbReference type="EMBL" id="CAF1870683.1"/>
    </source>
</evidence>
<proteinExistence type="predicted"/>
<gene>
    <name evidence="1" type="ORF">DARMORV10_C04P68910.1</name>
</gene>